<accession>A0A6C0AW17</accession>
<dbReference type="AlphaFoldDB" id="A0A6C0AW17"/>
<name>A0A6C0AW17_9ZZZZ</name>
<organism evidence="1">
    <name type="scientific">viral metagenome</name>
    <dbReference type="NCBI Taxonomy" id="1070528"/>
    <lineage>
        <taxon>unclassified sequences</taxon>
        <taxon>metagenomes</taxon>
        <taxon>organismal metagenomes</taxon>
    </lineage>
</organism>
<dbReference type="EMBL" id="MN738772">
    <property type="protein sequence ID" value="QHS84127.1"/>
    <property type="molecule type" value="Genomic_DNA"/>
</dbReference>
<evidence type="ECO:0000313" key="1">
    <source>
        <dbReference type="EMBL" id="QHS84127.1"/>
    </source>
</evidence>
<sequence>MINIILLFTLFSLHVGYIIPNSRIITRTSVLLNSIKKSSFNLENEYKNGLNLTNIRNEIKEEKFKTFNISAVREYIRYKLKERNETKNQ</sequence>
<protein>
    <submittedName>
        <fullName evidence="1">Uncharacterized protein</fullName>
    </submittedName>
</protein>
<proteinExistence type="predicted"/>
<reference evidence="1" key="1">
    <citation type="journal article" date="2020" name="Nature">
        <title>Giant virus diversity and host interactions through global metagenomics.</title>
        <authorList>
            <person name="Schulz F."/>
            <person name="Roux S."/>
            <person name="Paez-Espino D."/>
            <person name="Jungbluth S."/>
            <person name="Walsh D.A."/>
            <person name="Denef V.J."/>
            <person name="McMahon K.D."/>
            <person name="Konstantinidis K.T."/>
            <person name="Eloe-Fadrosh E.A."/>
            <person name="Kyrpides N.C."/>
            <person name="Woyke T."/>
        </authorList>
    </citation>
    <scope>NUCLEOTIDE SEQUENCE</scope>
    <source>
        <strain evidence="1">GVMAG-S-ERX555965-48</strain>
    </source>
</reference>